<evidence type="ECO:0000256" key="4">
    <source>
        <dbReference type="ARBA" id="ARBA00022989"/>
    </source>
</evidence>
<evidence type="ECO:0000256" key="5">
    <source>
        <dbReference type="ARBA" id="ARBA00023136"/>
    </source>
</evidence>
<keyword evidence="2" id="KW-1003">Cell membrane</keyword>
<sequence>MGATAFATFRACKNGEAACSKESPGVTGLIEWLIEVLGRFVIATISTFGYTGIVITMAIESACIPLPSEIIMPFSGYLVSTGQFSMMGVTLAGAIGNVLGSLVAYYVGVWGGRPFVERYGRYFLVSQHDMELADRWFAKHGEAAVLIGRLLPVVRTFISLPAGIARMDVKKFMLYSFVGALPFCYALAYVGLKMGEHWNQLRQYFHHADLVIGLCLAVGLGYFLWSHWPKRRPSME</sequence>
<evidence type="ECO:0000259" key="7">
    <source>
        <dbReference type="Pfam" id="PF09335"/>
    </source>
</evidence>
<feature type="transmembrane region" description="Helical" evidence="6">
    <location>
        <begin position="40"/>
        <end position="63"/>
    </location>
</feature>
<evidence type="ECO:0000256" key="2">
    <source>
        <dbReference type="ARBA" id="ARBA00022475"/>
    </source>
</evidence>
<dbReference type="InterPro" id="IPR051311">
    <property type="entry name" value="DedA_domain"/>
</dbReference>
<proteinExistence type="predicted"/>
<evidence type="ECO:0000256" key="1">
    <source>
        <dbReference type="ARBA" id="ARBA00004651"/>
    </source>
</evidence>
<evidence type="ECO:0000313" key="9">
    <source>
        <dbReference type="Proteomes" id="UP000001660"/>
    </source>
</evidence>
<protein>
    <recommendedName>
        <fullName evidence="7">VTT domain-containing protein</fullName>
    </recommendedName>
</protein>
<evidence type="ECO:0000256" key="6">
    <source>
        <dbReference type="SAM" id="Phobius"/>
    </source>
</evidence>
<dbReference type="Pfam" id="PF09335">
    <property type="entry name" value="VTT_dom"/>
    <property type="match status" value="1"/>
</dbReference>
<dbReference type="STRING" id="330214.NIDE4106"/>
<dbReference type="InterPro" id="IPR032816">
    <property type="entry name" value="VTT_dom"/>
</dbReference>
<dbReference type="OrthoDB" id="9813426at2"/>
<feature type="transmembrane region" description="Helical" evidence="6">
    <location>
        <begin position="204"/>
        <end position="225"/>
    </location>
</feature>
<feature type="domain" description="VTT" evidence="7">
    <location>
        <begin position="67"/>
        <end position="191"/>
    </location>
</feature>
<organism evidence="8 9">
    <name type="scientific">Nitrospira defluvii</name>
    <dbReference type="NCBI Taxonomy" id="330214"/>
    <lineage>
        <taxon>Bacteria</taxon>
        <taxon>Pseudomonadati</taxon>
        <taxon>Nitrospirota</taxon>
        <taxon>Nitrospiria</taxon>
        <taxon>Nitrospirales</taxon>
        <taxon>Nitrospiraceae</taxon>
        <taxon>Nitrospira</taxon>
    </lineage>
</organism>
<comment type="subcellular location">
    <subcellularLocation>
        <location evidence="1">Cell membrane</location>
        <topology evidence="1">Multi-pass membrane protein</topology>
    </subcellularLocation>
</comment>
<feature type="transmembrane region" description="Helical" evidence="6">
    <location>
        <begin position="172"/>
        <end position="192"/>
    </location>
</feature>
<dbReference type="HOGENOM" id="CLU_044208_1_2_0"/>
<dbReference type="KEGG" id="nde:NIDE4106"/>
<name>D8P8E3_9BACT</name>
<accession>D8P8E3</accession>
<evidence type="ECO:0000313" key="8">
    <source>
        <dbReference type="EMBL" id="CBK43775.1"/>
    </source>
</evidence>
<keyword evidence="4 6" id="KW-1133">Transmembrane helix</keyword>
<dbReference type="AlphaFoldDB" id="D8P8E3"/>
<dbReference type="PANTHER" id="PTHR42709">
    <property type="entry name" value="ALKALINE PHOSPHATASE LIKE PROTEIN"/>
    <property type="match status" value="1"/>
</dbReference>
<gene>
    <name evidence="8" type="ORF">NIDE4106</name>
</gene>
<reference evidence="8 9" key="1">
    <citation type="journal article" date="2010" name="Proc. Natl. Acad. Sci. U.S.A.">
        <title>A Nitrospira metagenome illuminates the physiology and evolution of globally important nitrite-oxidizing bacteria.</title>
        <authorList>
            <person name="Lucker S."/>
            <person name="Wagner M."/>
            <person name="Maixner F."/>
            <person name="Pelletier E."/>
            <person name="Koch H."/>
            <person name="Vacherie B."/>
            <person name="Rattei T."/>
            <person name="Sinninghe Damste J."/>
            <person name="Spieck E."/>
            <person name="Le Paslier D."/>
            <person name="Daims H."/>
        </authorList>
    </citation>
    <scope>NUCLEOTIDE SEQUENCE [LARGE SCALE GENOMIC DNA]</scope>
</reference>
<dbReference type="Proteomes" id="UP000001660">
    <property type="component" value="Chromosome"/>
</dbReference>
<keyword evidence="5 6" id="KW-0472">Membrane</keyword>
<dbReference type="PANTHER" id="PTHR42709:SF6">
    <property type="entry name" value="UNDECAPRENYL PHOSPHATE TRANSPORTER A"/>
    <property type="match status" value="1"/>
</dbReference>
<feature type="transmembrane region" description="Helical" evidence="6">
    <location>
        <begin position="84"/>
        <end position="107"/>
    </location>
</feature>
<keyword evidence="9" id="KW-1185">Reference proteome</keyword>
<keyword evidence="3 6" id="KW-0812">Transmembrane</keyword>
<dbReference type="EMBL" id="FP929003">
    <property type="protein sequence ID" value="CBK43775.1"/>
    <property type="molecule type" value="Genomic_DNA"/>
</dbReference>
<dbReference type="eggNOG" id="COG0586">
    <property type="taxonomic scope" value="Bacteria"/>
</dbReference>
<evidence type="ECO:0000256" key="3">
    <source>
        <dbReference type="ARBA" id="ARBA00022692"/>
    </source>
</evidence>
<dbReference type="GO" id="GO:0005886">
    <property type="term" value="C:plasma membrane"/>
    <property type="evidence" value="ECO:0007669"/>
    <property type="project" value="UniProtKB-SubCell"/>
</dbReference>